<dbReference type="GO" id="GO:0030574">
    <property type="term" value="P:collagen catabolic process"/>
    <property type="evidence" value="ECO:0007669"/>
    <property type="project" value="TreeGrafter"/>
</dbReference>
<feature type="repeat" description="Hemopexin" evidence="13">
    <location>
        <begin position="322"/>
        <end position="369"/>
    </location>
</feature>
<accession>A0A482WPV6</accession>
<feature type="binding site" evidence="11">
    <location>
        <position position="62"/>
    </location>
    <ligand>
        <name>Ca(2+)</name>
        <dbReference type="ChEBI" id="CHEBI:29108"/>
        <label>2</label>
    </ligand>
</feature>
<dbReference type="PRINTS" id="PR00138">
    <property type="entry name" value="MATRIXIN"/>
</dbReference>
<sequence>MNDARHYMVRTNSSNRMQKEVCRPETAVIGAWQSTKGAAPRPRPMGSNSQLTFREVASENADIVVNFHRGYHGDGYPFDGQGLILAHAFFPGPGRGGDVHFDEDEVWQVDGDSNQVGGTSLFSVAAHEFGHSLGLSHSSVVGALMYPWYHGLVDSYRLPEDDRHGIQQLYGSKGKLWAKIPVYTPSHDDGYHPRRHHPTSPPLPSSTTTTTSTTTANPRPDEPATCDTTYDAVSVIRSEVFIFKEKYMWRISDKGLMTGYPALITRLWSHLPKDLTHIDAAYERTDKKIVFFIGRHYYVFRGNTLERGYPQPLTSLGLPHSLDKVDSAFVWGHNSKTYIFAGDKYWKLDDEEGRVERDYPRDMSVWKGVGYPVDAVFQWKDGATYFFKGKSFWKFNDILMRVENERPRLSAPFWMGCPRPKIDQATERTDTKTGSLATALSPVSVYFTVILITVHSLLS</sequence>
<evidence type="ECO:0000256" key="8">
    <source>
        <dbReference type="ARBA" id="ARBA00023145"/>
    </source>
</evidence>
<dbReference type="CDD" id="cd04278">
    <property type="entry name" value="ZnMc_MMP"/>
    <property type="match status" value="1"/>
</dbReference>
<dbReference type="Gene3D" id="2.110.10.10">
    <property type="entry name" value="Hemopexin-like domain"/>
    <property type="match status" value="1"/>
</dbReference>
<evidence type="ECO:0000256" key="9">
    <source>
        <dbReference type="PIRSR" id="PIRSR001191-1"/>
    </source>
</evidence>
<dbReference type="SMART" id="SM00120">
    <property type="entry name" value="HX"/>
    <property type="match status" value="4"/>
</dbReference>
<feature type="repeat" description="Hemopexin" evidence="13">
    <location>
        <begin position="370"/>
        <end position="417"/>
    </location>
</feature>
<keyword evidence="8" id="KW-0865">Zymogen</keyword>
<evidence type="ECO:0000256" key="3">
    <source>
        <dbReference type="ARBA" id="ARBA00022723"/>
    </source>
</evidence>
<comment type="similarity">
    <text evidence="1">Belongs to the peptidase M10A family.</text>
</comment>
<keyword evidence="3 10" id="KW-0479">Metal-binding</keyword>
<feature type="binding site" evidence="11">
    <location>
        <position position="231"/>
    </location>
    <ligand>
        <name>Ca(2+)</name>
        <dbReference type="ChEBI" id="CHEBI:29108"/>
        <label>4</label>
    </ligand>
</feature>
<dbReference type="Pfam" id="PF00413">
    <property type="entry name" value="Peptidase_M10"/>
    <property type="match status" value="1"/>
</dbReference>
<dbReference type="InParanoid" id="A0A482WPV6"/>
<dbReference type="InterPro" id="IPR036375">
    <property type="entry name" value="Hemopexin-like_dom_sf"/>
</dbReference>
<dbReference type="PROSITE" id="PS51642">
    <property type="entry name" value="HEMOPEXIN_2"/>
    <property type="match status" value="4"/>
</dbReference>
<evidence type="ECO:0000256" key="14">
    <source>
        <dbReference type="SAM" id="MobiDB-lite"/>
    </source>
</evidence>
<evidence type="ECO:0000256" key="5">
    <source>
        <dbReference type="ARBA" id="ARBA00022801"/>
    </source>
</evidence>
<dbReference type="SMART" id="SM00235">
    <property type="entry name" value="ZnMc"/>
    <property type="match status" value="1"/>
</dbReference>
<keyword evidence="11" id="KW-0106">Calcium</keyword>
<name>A0A482WPV6_LAOST</name>
<dbReference type="SMR" id="A0A482WPV6"/>
<feature type="binding site" evidence="11">
    <location>
        <position position="102"/>
    </location>
    <ligand>
        <name>Ca(2+)</name>
        <dbReference type="ChEBI" id="CHEBI:29108"/>
        <label>3</label>
    </ligand>
</feature>
<dbReference type="InterPro" id="IPR018487">
    <property type="entry name" value="Hemopexin-like_repeat"/>
</dbReference>
<feature type="binding site" evidence="11">
    <location>
        <position position="105"/>
    </location>
    <ligand>
        <name>Ca(2+)</name>
        <dbReference type="ChEBI" id="CHEBI:29108"/>
        <label>3</label>
    </ligand>
</feature>
<reference evidence="16 17" key="1">
    <citation type="journal article" date="2017" name="Gigascience">
        <title>Genome sequence of the small brown planthopper, Laodelphax striatellus.</title>
        <authorList>
            <person name="Zhu J."/>
            <person name="Jiang F."/>
            <person name="Wang X."/>
            <person name="Yang P."/>
            <person name="Bao Y."/>
            <person name="Zhao W."/>
            <person name="Wang W."/>
            <person name="Lu H."/>
            <person name="Wang Q."/>
            <person name="Cui N."/>
            <person name="Li J."/>
            <person name="Chen X."/>
            <person name="Luo L."/>
            <person name="Yu J."/>
            <person name="Kang L."/>
            <person name="Cui F."/>
        </authorList>
    </citation>
    <scope>NUCLEOTIDE SEQUENCE [LARGE SCALE GENOMIC DNA]</scope>
    <source>
        <strain evidence="16">Lst14</strain>
    </source>
</reference>
<dbReference type="GO" id="GO:0004222">
    <property type="term" value="F:metalloendopeptidase activity"/>
    <property type="evidence" value="ECO:0007669"/>
    <property type="project" value="InterPro"/>
</dbReference>
<dbReference type="PANTHER" id="PTHR10201">
    <property type="entry name" value="MATRIX METALLOPROTEINASE"/>
    <property type="match status" value="1"/>
</dbReference>
<feature type="active site" evidence="9">
    <location>
        <position position="128"/>
    </location>
</feature>
<comment type="cofactor">
    <cofactor evidence="11">
        <name>Ca(2+)</name>
        <dbReference type="ChEBI" id="CHEBI:29108"/>
    </cofactor>
    <text evidence="11">Can bind about 5 Ca(2+) ions per subunit.</text>
</comment>
<feature type="binding site" evidence="11">
    <location>
        <position position="100"/>
    </location>
    <ligand>
        <name>Zn(2+)</name>
        <dbReference type="ChEBI" id="CHEBI:29105"/>
        <label>1</label>
    </ligand>
</feature>
<comment type="cofactor">
    <cofactor evidence="11">
        <name>Zn(2+)</name>
        <dbReference type="ChEBI" id="CHEBI:29105"/>
    </cofactor>
    <text evidence="11">Binds 2 Zn(2+) ions per subunit.</text>
</comment>
<feature type="binding site" evidence="11">
    <location>
        <position position="105"/>
    </location>
    <ligand>
        <name>Ca(2+)</name>
        <dbReference type="ChEBI" id="CHEBI:29108"/>
        <label>1</label>
    </ligand>
</feature>
<dbReference type="InterPro" id="IPR001818">
    <property type="entry name" value="Pept_M10_metallopeptidase"/>
</dbReference>
<dbReference type="GO" id="GO:0031012">
    <property type="term" value="C:extracellular matrix"/>
    <property type="evidence" value="ECO:0007669"/>
    <property type="project" value="InterPro"/>
</dbReference>
<keyword evidence="6 10" id="KW-0862">Zinc</keyword>
<dbReference type="CDD" id="cd00094">
    <property type="entry name" value="HX"/>
    <property type="match status" value="1"/>
</dbReference>
<feature type="domain" description="Peptidase metallopeptidase" evidence="15">
    <location>
        <begin position="28"/>
        <end position="172"/>
    </location>
</feature>
<dbReference type="STRING" id="195883.A0A482WPV6"/>
<keyword evidence="5" id="KW-0378">Hydrolase</keyword>
<evidence type="ECO:0000256" key="6">
    <source>
        <dbReference type="ARBA" id="ARBA00022833"/>
    </source>
</evidence>
<dbReference type="Proteomes" id="UP000291343">
    <property type="component" value="Unassembled WGS sequence"/>
</dbReference>
<proteinExistence type="inferred from homology"/>
<evidence type="ECO:0000256" key="7">
    <source>
        <dbReference type="ARBA" id="ARBA00023049"/>
    </source>
</evidence>
<feature type="binding site" evidence="11">
    <location>
        <position position="72"/>
    </location>
    <ligand>
        <name>Zn(2+)</name>
        <dbReference type="ChEBI" id="CHEBI:29105"/>
        <label>1</label>
    </ligand>
</feature>
<feature type="binding site" evidence="11">
    <location>
        <position position="87"/>
    </location>
    <ligand>
        <name>Zn(2+)</name>
        <dbReference type="ChEBI" id="CHEBI:29105"/>
        <label>1</label>
    </ligand>
</feature>
<protein>
    <recommendedName>
        <fullName evidence="15">Peptidase metallopeptidase domain-containing protein</fullName>
    </recommendedName>
</protein>
<feature type="region of interest" description="Disordered" evidence="14">
    <location>
        <begin position="188"/>
        <end position="226"/>
    </location>
</feature>
<feature type="binding site" evidence="11">
    <location>
        <position position="328"/>
    </location>
    <ligand>
        <name>Ca(2+)</name>
        <dbReference type="ChEBI" id="CHEBI:29108"/>
        <label>5</label>
    </ligand>
</feature>
<dbReference type="FunCoup" id="A0A482WPV6">
    <property type="interactions" value="208"/>
</dbReference>
<evidence type="ECO:0000256" key="4">
    <source>
        <dbReference type="ARBA" id="ARBA00022737"/>
    </source>
</evidence>
<evidence type="ECO:0000259" key="15">
    <source>
        <dbReference type="SMART" id="SM00235"/>
    </source>
</evidence>
<feature type="binding site" evidence="10">
    <location>
        <position position="137"/>
    </location>
    <ligand>
        <name>Zn(2+)</name>
        <dbReference type="ChEBI" id="CHEBI:29105"/>
        <label>2</label>
        <note>catalytic</note>
    </ligand>
</feature>
<feature type="binding site" evidence="11">
    <location>
        <position position="98"/>
    </location>
    <ligand>
        <name>Ca(2+)</name>
        <dbReference type="ChEBI" id="CHEBI:29108"/>
        <label>2</label>
    </ligand>
</feature>
<keyword evidence="2" id="KW-0645">Protease</keyword>
<dbReference type="GO" id="GO:0008270">
    <property type="term" value="F:zinc ion binding"/>
    <property type="evidence" value="ECO:0007669"/>
    <property type="project" value="InterPro"/>
</dbReference>
<dbReference type="PANTHER" id="PTHR10201:SF308">
    <property type="entry name" value="MATRIX METALLOPROTEINASE 2"/>
    <property type="match status" value="1"/>
</dbReference>
<dbReference type="SUPFAM" id="SSF55486">
    <property type="entry name" value="Metalloproteases ('zincins'), catalytic domain"/>
    <property type="match status" value="1"/>
</dbReference>
<dbReference type="InterPro" id="IPR024079">
    <property type="entry name" value="MetalloPept_cat_dom_sf"/>
</dbReference>
<evidence type="ECO:0000256" key="10">
    <source>
        <dbReference type="PIRSR" id="PIRSR001191-2"/>
    </source>
</evidence>
<comment type="caution">
    <text evidence="16">The sequence shown here is derived from an EMBL/GenBank/DDBJ whole genome shotgun (WGS) entry which is preliminary data.</text>
</comment>
<evidence type="ECO:0000313" key="17">
    <source>
        <dbReference type="Proteomes" id="UP000291343"/>
    </source>
</evidence>
<dbReference type="GO" id="GO:0006508">
    <property type="term" value="P:proteolysis"/>
    <property type="evidence" value="ECO:0007669"/>
    <property type="project" value="UniProtKB-KW"/>
</dbReference>
<keyword evidence="7" id="KW-0482">Metalloprotease</keyword>
<dbReference type="Gene3D" id="3.40.390.10">
    <property type="entry name" value="Collagenase (Catalytic Domain)"/>
    <property type="match status" value="1"/>
</dbReference>
<evidence type="ECO:0000256" key="1">
    <source>
        <dbReference type="ARBA" id="ARBA00010370"/>
    </source>
</evidence>
<feature type="compositionally biased region" description="Low complexity" evidence="14">
    <location>
        <begin position="205"/>
        <end position="215"/>
    </location>
</feature>
<feature type="modified residue" description="Phosphotyrosine; by PKDCC" evidence="12">
    <location>
        <position position="309"/>
    </location>
</feature>
<dbReference type="OrthoDB" id="406838at2759"/>
<keyword evidence="17" id="KW-1185">Reference proteome</keyword>
<dbReference type="SUPFAM" id="SSF50923">
    <property type="entry name" value="Hemopexin-like domain"/>
    <property type="match status" value="1"/>
</dbReference>
<feature type="binding site" evidence="10">
    <location>
        <position position="127"/>
    </location>
    <ligand>
        <name>Zn(2+)</name>
        <dbReference type="ChEBI" id="CHEBI:29105"/>
        <label>2</label>
        <note>catalytic</note>
    </ligand>
</feature>
<feature type="binding site" evidence="11">
    <location>
        <position position="80"/>
    </location>
    <ligand>
        <name>Ca(2+)</name>
        <dbReference type="ChEBI" id="CHEBI:29108"/>
        <label>3</label>
    </ligand>
</feature>
<feature type="binding site" evidence="11">
    <location>
        <position position="279"/>
    </location>
    <ligand>
        <name>Ca(2+)</name>
        <dbReference type="ChEBI" id="CHEBI:29108"/>
        <label>4</label>
    </ligand>
</feature>
<dbReference type="InterPro" id="IPR000585">
    <property type="entry name" value="Hemopexin-like_dom"/>
</dbReference>
<keyword evidence="4" id="KW-0677">Repeat</keyword>
<feature type="binding site" evidence="11">
    <location>
        <position position="281"/>
    </location>
    <ligand>
        <name>Ca(2+)</name>
        <dbReference type="ChEBI" id="CHEBI:29108"/>
        <label>5</label>
    </ligand>
</feature>
<dbReference type="InterPro" id="IPR006026">
    <property type="entry name" value="Peptidase_Metallo"/>
</dbReference>
<evidence type="ECO:0000256" key="12">
    <source>
        <dbReference type="PIRSR" id="PIRSR621190-4"/>
    </source>
</evidence>
<evidence type="ECO:0000256" key="2">
    <source>
        <dbReference type="ARBA" id="ARBA00022670"/>
    </source>
</evidence>
<dbReference type="GO" id="GO:0030198">
    <property type="term" value="P:extracellular matrix organization"/>
    <property type="evidence" value="ECO:0007669"/>
    <property type="project" value="TreeGrafter"/>
</dbReference>
<feature type="binding site" evidence="11">
    <location>
        <position position="96"/>
    </location>
    <ligand>
        <name>Ca(2+)</name>
        <dbReference type="ChEBI" id="CHEBI:29108"/>
        <label>2</label>
    </ligand>
</feature>
<dbReference type="Pfam" id="PF00045">
    <property type="entry name" value="Hemopexin"/>
    <property type="match status" value="4"/>
</dbReference>
<feature type="binding site" evidence="11">
    <location>
        <position position="74"/>
    </location>
    <ligand>
        <name>Zn(2+)</name>
        <dbReference type="ChEBI" id="CHEBI:29105"/>
        <label>1</label>
    </ligand>
</feature>
<dbReference type="InterPro" id="IPR021190">
    <property type="entry name" value="Pept_M10A"/>
</dbReference>
<feature type="binding site" evidence="11">
    <location>
        <position position="376"/>
    </location>
    <ligand>
        <name>Ca(2+)</name>
        <dbReference type="ChEBI" id="CHEBI:29108"/>
        <label>5</label>
    </ligand>
</feature>
<feature type="repeat" description="Hemopexin" evidence="13">
    <location>
        <begin position="223"/>
        <end position="271"/>
    </location>
</feature>
<feature type="binding site" evidence="10">
    <location>
        <position position="131"/>
    </location>
    <ligand>
        <name>Zn(2+)</name>
        <dbReference type="ChEBI" id="CHEBI:29105"/>
        <label>2</label>
        <note>catalytic</note>
    </ligand>
</feature>
<dbReference type="AlphaFoldDB" id="A0A482WPV6"/>
<gene>
    <name evidence="16" type="ORF">LSTR_LSTR010760</name>
</gene>
<evidence type="ECO:0000256" key="11">
    <source>
        <dbReference type="PIRSR" id="PIRSR621190-2"/>
    </source>
</evidence>
<dbReference type="GO" id="GO:0005615">
    <property type="term" value="C:extracellular space"/>
    <property type="evidence" value="ECO:0007669"/>
    <property type="project" value="TreeGrafter"/>
</dbReference>
<dbReference type="FunFam" id="2.110.10.10:FF:000018">
    <property type="entry name" value="Matrix metallopeptidase 25b"/>
    <property type="match status" value="1"/>
</dbReference>
<organism evidence="16 17">
    <name type="scientific">Laodelphax striatellus</name>
    <name type="common">Small brown planthopper</name>
    <name type="synonym">Delphax striatella</name>
    <dbReference type="NCBI Taxonomy" id="195883"/>
    <lineage>
        <taxon>Eukaryota</taxon>
        <taxon>Metazoa</taxon>
        <taxon>Ecdysozoa</taxon>
        <taxon>Arthropoda</taxon>
        <taxon>Hexapoda</taxon>
        <taxon>Insecta</taxon>
        <taxon>Pterygota</taxon>
        <taxon>Neoptera</taxon>
        <taxon>Paraneoptera</taxon>
        <taxon>Hemiptera</taxon>
        <taxon>Auchenorrhyncha</taxon>
        <taxon>Fulgoroidea</taxon>
        <taxon>Delphacidae</taxon>
        <taxon>Criomorphinae</taxon>
        <taxon>Laodelphax</taxon>
    </lineage>
</organism>
<feature type="binding site" evidence="11">
    <location>
        <position position="79"/>
    </location>
    <ligand>
        <name>Ca(2+)</name>
        <dbReference type="ChEBI" id="CHEBI:29108"/>
        <label>3</label>
    </ligand>
</feature>
<dbReference type="InterPro" id="IPR033739">
    <property type="entry name" value="M10A_MMP"/>
</dbReference>
<evidence type="ECO:0000313" key="16">
    <source>
        <dbReference type="EMBL" id="RZF35645.1"/>
    </source>
</evidence>
<feature type="repeat" description="Hemopexin" evidence="13">
    <location>
        <begin position="275"/>
        <end position="320"/>
    </location>
</feature>
<dbReference type="PIRSF" id="PIRSF001191">
    <property type="entry name" value="Peptidase_M10A_matrix"/>
    <property type="match status" value="1"/>
</dbReference>
<feature type="binding site" evidence="11">
    <location>
        <position position="145"/>
    </location>
    <ligand>
        <name>Zn(2+)</name>
        <dbReference type="ChEBI" id="CHEBI:29105"/>
        <label>2</label>
        <note>catalytic</note>
    </ligand>
</feature>
<evidence type="ECO:0000256" key="13">
    <source>
        <dbReference type="PROSITE-ProRule" id="PRU01011"/>
    </source>
</evidence>
<feature type="binding site" evidence="11">
    <location>
        <position position="374"/>
    </location>
    <ligand>
        <name>Ca(2+)</name>
        <dbReference type="ChEBI" id="CHEBI:29108"/>
        <label>4</label>
    </ligand>
</feature>
<dbReference type="EMBL" id="QKKF02027890">
    <property type="protein sequence ID" value="RZF35645.1"/>
    <property type="molecule type" value="Genomic_DNA"/>
</dbReference>